<dbReference type="EMBL" id="CP059165">
    <property type="protein sequence ID" value="QLL06572.1"/>
    <property type="molecule type" value="Genomic_DNA"/>
</dbReference>
<proteinExistence type="predicted"/>
<dbReference type="InterPro" id="IPR005802">
    <property type="entry name" value="ADC_synth_comp_1"/>
</dbReference>
<dbReference type="Gene3D" id="3.60.120.10">
    <property type="entry name" value="Anthranilate synthase"/>
    <property type="match status" value="1"/>
</dbReference>
<protein>
    <submittedName>
        <fullName evidence="2">Aminodeoxychorismate synthase component I</fullName>
        <ecNumber evidence="2">2.6.1.85</ecNumber>
    </submittedName>
</protein>
<reference evidence="3" key="3">
    <citation type="submission" date="2023-07" db="EMBL/GenBank/DDBJ databases">
        <title>Description of Mycobacterium gordonae subsp. intergordonae subsp.nov. and Mycobacterium gordonae subsp. gordonae subsp. nov.</title>
        <authorList>
            <person name="Huang H."/>
        </authorList>
    </citation>
    <scope>NUCLEOTIDE SEQUENCE [LARGE SCALE GENOMIC DNA]</scope>
    <source>
        <strain evidence="3">24</strain>
    </source>
</reference>
<keyword evidence="2" id="KW-0032">Aminotransferase</keyword>
<dbReference type="PRINTS" id="PR00095">
    <property type="entry name" value="ANTSNTHASEI"/>
</dbReference>
<organism evidence="2 3">
    <name type="scientific">Mycobacterium vicinigordonae</name>
    <dbReference type="NCBI Taxonomy" id="1719132"/>
    <lineage>
        <taxon>Bacteria</taxon>
        <taxon>Bacillati</taxon>
        <taxon>Actinomycetota</taxon>
        <taxon>Actinomycetes</taxon>
        <taxon>Mycobacteriales</taxon>
        <taxon>Mycobacteriaceae</taxon>
        <taxon>Mycobacterium</taxon>
    </lineage>
</organism>
<dbReference type="NCBIfam" id="NF004530">
    <property type="entry name" value="PRK05877.1"/>
    <property type="match status" value="1"/>
</dbReference>
<dbReference type="KEGG" id="mgor:H0P51_23040"/>
<dbReference type="PANTHER" id="PTHR11236">
    <property type="entry name" value="AMINOBENZOATE/ANTHRANILATE SYNTHASE"/>
    <property type="match status" value="1"/>
</dbReference>
<accession>A0A7D6HSV2</accession>
<dbReference type="RefSeq" id="WP_180915150.1">
    <property type="nucleotide sequence ID" value="NZ_CP059165.1"/>
</dbReference>
<evidence type="ECO:0000259" key="1">
    <source>
        <dbReference type="Pfam" id="PF00425"/>
    </source>
</evidence>
<sequence length="420" mass="43997">MRIERLGDLGGAPQVLRSLGRATDRLGFAPPAALTGEWFGALAVIAPTVEIGPAATGDVFTAPLGFTAPPEGRPGPVGGGWIGYLSYPDPGADGLPHRIPEAAGGWTDCVLRRDRDGQWWFESLSGSRMPGWLVDALGAPAPRTAPLCQIEWRPADRSAHKNGVLQCLEAIAAGEVYQACVCTQFTGTVTGSSLDFFVDGVARTAPARAAYVAGHWGAVASLSPELFLRRHGDVVTSSPIKGTLPLDAWPSALRASPKEVAENIMIVDLVRNDLGRVAVTGTVTVPELLVVRRAPGVWHLVSTVSAQVPSELPAASLLDAAFPPASVTGTPKLRARQLLSTWEPHRRGIYCGTIGLMSPIAGCELNVAIRTVEFDATGRAVLGVGGGITADSDPEAEWAECLHKAAPVVGLPTAEISRVS</sequence>
<name>A0A7D6HSV2_9MYCO</name>
<keyword evidence="3" id="KW-1185">Reference proteome</keyword>
<dbReference type="NCBIfam" id="TIGR00553">
    <property type="entry name" value="pabB"/>
    <property type="match status" value="1"/>
</dbReference>
<dbReference type="InterPro" id="IPR019999">
    <property type="entry name" value="Anth_synth_I-like"/>
</dbReference>
<dbReference type="PANTHER" id="PTHR11236:SF50">
    <property type="entry name" value="AMINODEOXYCHORISMATE SYNTHASE COMPONENT 1"/>
    <property type="match status" value="1"/>
</dbReference>
<reference evidence="2 3" key="2">
    <citation type="submission" date="2020-07" db="EMBL/GenBank/DDBJ databases">
        <authorList>
            <person name="Yu X."/>
        </authorList>
    </citation>
    <scope>NUCLEOTIDE SEQUENCE [LARGE SCALE GENOMIC DNA]</scope>
    <source>
        <strain evidence="3">24</strain>
    </source>
</reference>
<dbReference type="GO" id="GO:0009396">
    <property type="term" value="P:folic acid-containing compound biosynthetic process"/>
    <property type="evidence" value="ECO:0007669"/>
    <property type="project" value="InterPro"/>
</dbReference>
<keyword evidence="2" id="KW-0808">Transferase</keyword>
<dbReference type="SUPFAM" id="SSF56322">
    <property type="entry name" value="ADC synthase"/>
    <property type="match status" value="1"/>
</dbReference>
<dbReference type="GO" id="GO:0000162">
    <property type="term" value="P:L-tryptophan biosynthetic process"/>
    <property type="evidence" value="ECO:0007669"/>
    <property type="project" value="TreeGrafter"/>
</dbReference>
<evidence type="ECO:0000313" key="3">
    <source>
        <dbReference type="Proteomes" id="UP000510682"/>
    </source>
</evidence>
<dbReference type="InterPro" id="IPR015890">
    <property type="entry name" value="Chorismate_C"/>
</dbReference>
<feature type="domain" description="Chorismate-utilising enzyme C-terminal" evidence="1">
    <location>
        <begin position="158"/>
        <end position="404"/>
    </location>
</feature>
<dbReference type="Pfam" id="PF00425">
    <property type="entry name" value="Chorismate_bind"/>
    <property type="match status" value="1"/>
</dbReference>
<gene>
    <name evidence="2" type="ORF">H0P51_23040</name>
</gene>
<dbReference type="AlphaFoldDB" id="A0A7D6HSV2"/>
<evidence type="ECO:0000313" key="2">
    <source>
        <dbReference type="EMBL" id="QLL06572.1"/>
    </source>
</evidence>
<dbReference type="Proteomes" id="UP000510682">
    <property type="component" value="Chromosome"/>
</dbReference>
<reference evidence="3" key="1">
    <citation type="submission" date="2020-07" db="EMBL/GenBank/DDBJ databases">
        <title>Description of Mycobacterium gordonae subsp. intergordonae subsp.nov. and Mycobacterium gordonae subsp. gordonae subsp. nov.</title>
        <authorList>
            <person name="Yu X."/>
        </authorList>
    </citation>
    <scope>NUCLEOTIDE SEQUENCE [LARGE SCALE GENOMIC DNA]</scope>
    <source>
        <strain evidence="3">24</strain>
    </source>
</reference>
<dbReference type="InterPro" id="IPR005801">
    <property type="entry name" value="ADC_synthase"/>
</dbReference>
<dbReference type="EC" id="2.6.1.85" evidence="2"/>
<dbReference type="GO" id="GO:0046820">
    <property type="term" value="F:4-amino-4-deoxychorismate synthase activity"/>
    <property type="evidence" value="ECO:0007669"/>
    <property type="project" value="UniProtKB-EC"/>
</dbReference>